<dbReference type="Pfam" id="PF12796">
    <property type="entry name" value="Ank_2"/>
    <property type="match status" value="1"/>
</dbReference>
<gene>
    <name evidence="3" type="ORF">P167DRAFT_116412</name>
</gene>
<dbReference type="SUPFAM" id="SSF48403">
    <property type="entry name" value="Ankyrin repeat"/>
    <property type="match status" value="1"/>
</dbReference>
<dbReference type="Proteomes" id="UP000277580">
    <property type="component" value="Unassembled WGS sequence"/>
</dbReference>
<protein>
    <submittedName>
        <fullName evidence="3">Ankyrin</fullName>
    </submittedName>
</protein>
<dbReference type="InterPro" id="IPR054471">
    <property type="entry name" value="GPIID_WHD"/>
</dbReference>
<name>A0A3N4K7K9_9PEZI</name>
<feature type="domain" description="GPI inositol-deacylase winged helix" evidence="2">
    <location>
        <begin position="48"/>
        <end position="129"/>
    </location>
</feature>
<dbReference type="PANTHER" id="PTHR10039:SF16">
    <property type="entry name" value="GPI INOSITOL-DEACYLASE"/>
    <property type="match status" value="1"/>
</dbReference>
<dbReference type="Gene3D" id="1.25.40.20">
    <property type="entry name" value="Ankyrin repeat-containing domain"/>
    <property type="match status" value="2"/>
</dbReference>
<organism evidence="3 4">
    <name type="scientific">Morchella conica CCBAS932</name>
    <dbReference type="NCBI Taxonomy" id="1392247"/>
    <lineage>
        <taxon>Eukaryota</taxon>
        <taxon>Fungi</taxon>
        <taxon>Dikarya</taxon>
        <taxon>Ascomycota</taxon>
        <taxon>Pezizomycotina</taxon>
        <taxon>Pezizomycetes</taxon>
        <taxon>Pezizales</taxon>
        <taxon>Morchellaceae</taxon>
        <taxon>Morchella</taxon>
    </lineage>
</organism>
<dbReference type="PANTHER" id="PTHR10039">
    <property type="entry name" value="AMELOGENIN"/>
    <property type="match status" value="1"/>
</dbReference>
<feature type="repeat" description="ANK" evidence="1">
    <location>
        <begin position="321"/>
        <end position="353"/>
    </location>
</feature>
<evidence type="ECO:0000256" key="1">
    <source>
        <dbReference type="PROSITE-ProRule" id="PRU00023"/>
    </source>
</evidence>
<dbReference type="SMART" id="SM00248">
    <property type="entry name" value="ANK"/>
    <property type="match status" value="3"/>
</dbReference>
<proteinExistence type="predicted"/>
<sequence>MFMWVNLQIDALCAAQTAEDVRSALSTMPETLNETYLQVMERIKAQDRNAHRVAKEILKWLLYAQEACTTGSVIQALAVEPEKKSLNKSGLSWTVLKIMGICKNLVIHDKTLDIFRFAHFSVQEFLLSQAEYEKKSCNSYTAKICLTTLLYHHASDAPVQDLYTYAAKNWAAHVRLSEDTSGKVEDLCMRFWNSSTPYKAWGSIIVTTEDMLKAQVGSDVVCPFWVACHYELQYLNTLLLHVSGQELNSCNAYGRTPLSWAAGKGHEKAVQLLLEKKGVEVNSKNNSGDTPLSSAISGGKWKVVQLLLEKEGLDVDSKDDQGRTPLDIARQKGHSAVVRMLEAKRAELANVSDPVHQLPVQRIAADE</sequence>
<feature type="repeat" description="ANK" evidence="1">
    <location>
        <begin position="287"/>
        <end position="320"/>
    </location>
</feature>
<dbReference type="InParanoid" id="A0A3N4K7K9"/>
<dbReference type="PROSITE" id="PS50297">
    <property type="entry name" value="ANK_REP_REGION"/>
    <property type="match status" value="1"/>
</dbReference>
<feature type="repeat" description="ANK" evidence="1">
    <location>
        <begin position="253"/>
        <end position="286"/>
    </location>
</feature>
<dbReference type="InterPro" id="IPR002110">
    <property type="entry name" value="Ankyrin_rpt"/>
</dbReference>
<dbReference type="AlphaFoldDB" id="A0A3N4K7K9"/>
<dbReference type="OrthoDB" id="1577640at2759"/>
<dbReference type="Pfam" id="PF00023">
    <property type="entry name" value="Ank"/>
    <property type="match status" value="1"/>
</dbReference>
<dbReference type="InterPro" id="IPR036770">
    <property type="entry name" value="Ankyrin_rpt-contain_sf"/>
</dbReference>
<evidence type="ECO:0000313" key="3">
    <source>
        <dbReference type="EMBL" id="RPB06514.1"/>
    </source>
</evidence>
<reference evidence="3 4" key="1">
    <citation type="journal article" date="2018" name="Nat. Ecol. Evol.">
        <title>Pezizomycetes genomes reveal the molecular basis of ectomycorrhizal truffle lifestyle.</title>
        <authorList>
            <person name="Murat C."/>
            <person name="Payen T."/>
            <person name="Noel B."/>
            <person name="Kuo A."/>
            <person name="Morin E."/>
            <person name="Chen J."/>
            <person name="Kohler A."/>
            <person name="Krizsan K."/>
            <person name="Balestrini R."/>
            <person name="Da Silva C."/>
            <person name="Montanini B."/>
            <person name="Hainaut M."/>
            <person name="Levati E."/>
            <person name="Barry K.W."/>
            <person name="Belfiori B."/>
            <person name="Cichocki N."/>
            <person name="Clum A."/>
            <person name="Dockter R.B."/>
            <person name="Fauchery L."/>
            <person name="Guy J."/>
            <person name="Iotti M."/>
            <person name="Le Tacon F."/>
            <person name="Lindquist E.A."/>
            <person name="Lipzen A."/>
            <person name="Malagnac F."/>
            <person name="Mello A."/>
            <person name="Molinier V."/>
            <person name="Miyauchi S."/>
            <person name="Poulain J."/>
            <person name="Riccioni C."/>
            <person name="Rubini A."/>
            <person name="Sitrit Y."/>
            <person name="Splivallo R."/>
            <person name="Traeger S."/>
            <person name="Wang M."/>
            <person name="Zifcakova L."/>
            <person name="Wipf D."/>
            <person name="Zambonelli A."/>
            <person name="Paolocci F."/>
            <person name="Nowrousian M."/>
            <person name="Ottonello S."/>
            <person name="Baldrian P."/>
            <person name="Spatafora J.W."/>
            <person name="Henrissat B."/>
            <person name="Nagy L.G."/>
            <person name="Aury J.M."/>
            <person name="Wincker P."/>
            <person name="Grigoriev I.V."/>
            <person name="Bonfante P."/>
            <person name="Martin F.M."/>
        </authorList>
    </citation>
    <scope>NUCLEOTIDE SEQUENCE [LARGE SCALE GENOMIC DNA]</scope>
    <source>
        <strain evidence="3 4">CCBAS932</strain>
    </source>
</reference>
<accession>A0A3N4K7K9</accession>
<evidence type="ECO:0000259" key="2">
    <source>
        <dbReference type="Pfam" id="PF22939"/>
    </source>
</evidence>
<keyword evidence="4" id="KW-1185">Reference proteome</keyword>
<dbReference type="Pfam" id="PF22939">
    <property type="entry name" value="WHD_GPIID"/>
    <property type="match status" value="1"/>
</dbReference>
<keyword evidence="1" id="KW-0040">ANK repeat</keyword>
<evidence type="ECO:0000313" key="4">
    <source>
        <dbReference type="Proteomes" id="UP000277580"/>
    </source>
</evidence>
<dbReference type="PROSITE" id="PS50088">
    <property type="entry name" value="ANK_REPEAT"/>
    <property type="match status" value="3"/>
</dbReference>
<dbReference type="EMBL" id="ML119303">
    <property type="protein sequence ID" value="RPB06514.1"/>
    <property type="molecule type" value="Genomic_DNA"/>
</dbReference>